<dbReference type="Proteomes" id="UP000245753">
    <property type="component" value="Unassembled WGS sequence"/>
</dbReference>
<gene>
    <name evidence="2" type="ORF">DF200_02405</name>
</gene>
<protein>
    <recommendedName>
        <fullName evidence="1">HTH cro/C1-type domain-containing protein</fullName>
    </recommendedName>
</protein>
<proteinExistence type="predicted"/>
<organism evidence="2 3">
    <name type="scientific">Bifidobacterium catulorum</name>
    <dbReference type="NCBI Taxonomy" id="1630173"/>
    <lineage>
        <taxon>Bacteria</taxon>
        <taxon>Bacillati</taxon>
        <taxon>Actinomycetota</taxon>
        <taxon>Actinomycetes</taxon>
        <taxon>Bifidobacteriales</taxon>
        <taxon>Bifidobacteriaceae</taxon>
        <taxon>Bifidobacterium</taxon>
    </lineage>
</organism>
<reference evidence="2 3" key="1">
    <citation type="journal article" date="2018" name="Int. J. Syst. Evol. Microbiol.">
        <title>Bifidobacterium catulorum sp. nov., a novel taxon from the faeces of the baby common marmoset (Callithrix jacchus).</title>
        <authorList>
            <person name="Modesto M."/>
            <person name="Michelini S."/>
            <person name="Oki K."/>
            <person name="Biavati B."/>
            <person name="Watanabe K."/>
            <person name="Mattarelli P."/>
        </authorList>
    </citation>
    <scope>NUCLEOTIDE SEQUENCE [LARGE SCALE GENOMIC DNA]</scope>
    <source>
        <strain evidence="2 3">MRM 8.19</strain>
    </source>
</reference>
<dbReference type="Gene3D" id="1.10.260.40">
    <property type="entry name" value="lambda repressor-like DNA-binding domains"/>
    <property type="match status" value="1"/>
</dbReference>
<dbReference type="Pfam" id="PF01381">
    <property type="entry name" value="HTH_3"/>
    <property type="match status" value="1"/>
</dbReference>
<comment type="caution">
    <text evidence="2">The sequence shown here is derived from an EMBL/GenBank/DDBJ whole genome shotgun (WGS) entry which is preliminary data.</text>
</comment>
<sequence>MGNVKLRHAHLGSTIVLQCGYTVHMDINEATAKALSAERSAAHLTIKDLAQKSGVPERTLIRILKGERNINVMQVAQLSSVFGIYPHEIIESAERYIERDERGPIELIDNTPADSPVRAGDALADRIAGADDVEARVEETRRLLRENPMGLAASEDGLKQAYIEYGDGDEAA</sequence>
<keyword evidence="3" id="KW-1185">Reference proteome</keyword>
<feature type="domain" description="HTH cro/C1-type" evidence="1">
    <location>
        <begin position="35"/>
        <end position="89"/>
    </location>
</feature>
<dbReference type="InterPro" id="IPR010982">
    <property type="entry name" value="Lambda_DNA-bd_dom_sf"/>
</dbReference>
<accession>A0A2U2MUC8</accession>
<dbReference type="SUPFAM" id="SSF47413">
    <property type="entry name" value="lambda repressor-like DNA-binding domains"/>
    <property type="match status" value="1"/>
</dbReference>
<dbReference type="GO" id="GO:0003677">
    <property type="term" value="F:DNA binding"/>
    <property type="evidence" value="ECO:0007669"/>
    <property type="project" value="InterPro"/>
</dbReference>
<dbReference type="CDD" id="cd00093">
    <property type="entry name" value="HTH_XRE"/>
    <property type="match status" value="1"/>
</dbReference>
<evidence type="ECO:0000313" key="3">
    <source>
        <dbReference type="Proteomes" id="UP000245753"/>
    </source>
</evidence>
<dbReference type="SMART" id="SM00530">
    <property type="entry name" value="HTH_XRE"/>
    <property type="match status" value="1"/>
</dbReference>
<dbReference type="PROSITE" id="PS50943">
    <property type="entry name" value="HTH_CROC1"/>
    <property type="match status" value="1"/>
</dbReference>
<dbReference type="InterPro" id="IPR001387">
    <property type="entry name" value="Cro/C1-type_HTH"/>
</dbReference>
<evidence type="ECO:0000259" key="1">
    <source>
        <dbReference type="PROSITE" id="PS50943"/>
    </source>
</evidence>
<dbReference type="AlphaFoldDB" id="A0A2U2MUC8"/>
<dbReference type="EMBL" id="QFFN01000003">
    <property type="protein sequence ID" value="PWG60467.1"/>
    <property type="molecule type" value="Genomic_DNA"/>
</dbReference>
<name>A0A2U2MUC8_9BIFI</name>
<evidence type="ECO:0000313" key="2">
    <source>
        <dbReference type="EMBL" id="PWG60467.1"/>
    </source>
</evidence>
<dbReference type="PROSITE" id="PS00356">
    <property type="entry name" value="HTH_LACI_1"/>
    <property type="match status" value="1"/>
</dbReference>